<gene>
    <name evidence="4" type="ORF">TL08_26550</name>
</gene>
<dbReference type="RefSeq" id="WP_157421324.1">
    <property type="nucleotide sequence ID" value="NZ_CP014859.1"/>
</dbReference>
<proteinExistence type="predicted"/>
<protein>
    <recommendedName>
        <fullName evidence="6">LPXTG cell wall anchor domain-containing protein</fullName>
    </recommendedName>
</protein>
<dbReference type="AlphaFoldDB" id="A0AAC9HUX9"/>
<dbReference type="SUPFAM" id="SSF49319">
    <property type="entry name" value="Actinoxanthin-like"/>
    <property type="match status" value="1"/>
</dbReference>
<name>A0AAC9HUX9_9PSEU</name>
<dbReference type="NCBIfam" id="TIGR01167">
    <property type="entry name" value="LPXTG_anchor"/>
    <property type="match status" value="1"/>
</dbReference>
<dbReference type="InterPro" id="IPR027273">
    <property type="entry name" value="Neocarzinostatin-like"/>
</dbReference>
<organism evidence="4 5">
    <name type="scientific">Actinoalloteichus hymeniacidonis</name>
    <dbReference type="NCBI Taxonomy" id="340345"/>
    <lineage>
        <taxon>Bacteria</taxon>
        <taxon>Bacillati</taxon>
        <taxon>Actinomycetota</taxon>
        <taxon>Actinomycetes</taxon>
        <taxon>Pseudonocardiales</taxon>
        <taxon>Pseudonocardiaceae</taxon>
        <taxon>Actinoalloteichus</taxon>
    </lineage>
</organism>
<dbReference type="Proteomes" id="UP000095210">
    <property type="component" value="Chromosome"/>
</dbReference>
<feature type="compositionally biased region" description="Basic and acidic residues" evidence="1">
    <location>
        <begin position="238"/>
        <end position="253"/>
    </location>
</feature>
<evidence type="ECO:0000256" key="3">
    <source>
        <dbReference type="SAM" id="SignalP"/>
    </source>
</evidence>
<evidence type="ECO:0000313" key="4">
    <source>
        <dbReference type="EMBL" id="AOS66079.1"/>
    </source>
</evidence>
<dbReference type="KEGG" id="ahm:TL08_26550"/>
<evidence type="ECO:0000256" key="2">
    <source>
        <dbReference type="SAM" id="Phobius"/>
    </source>
</evidence>
<feature type="signal peptide" evidence="3">
    <location>
        <begin position="1"/>
        <end position="26"/>
    </location>
</feature>
<keyword evidence="2" id="KW-1133">Transmembrane helix</keyword>
<feature type="transmembrane region" description="Helical" evidence="2">
    <location>
        <begin position="198"/>
        <end position="217"/>
    </location>
</feature>
<feature type="chain" id="PRO_5042022652" description="LPXTG cell wall anchor domain-containing protein" evidence="3">
    <location>
        <begin position="27"/>
        <end position="253"/>
    </location>
</feature>
<keyword evidence="2" id="KW-0812">Transmembrane</keyword>
<keyword evidence="2" id="KW-0472">Membrane</keyword>
<evidence type="ECO:0008006" key="6">
    <source>
        <dbReference type="Google" id="ProtNLM"/>
    </source>
</evidence>
<feature type="region of interest" description="Disordered" evidence="1">
    <location>
        <begin position="173"/>
        <end position="195"/>
    </location>
</feature>
<reference evidence="5" key="1">
    <citation type="submission" date="2016-03" db="EMBL/GenBank/DDBJ databases">
        <title>Complete genome sequence of the type strain Actinoalloteichus hymeniacidonis DSM 45092.</title>
        <authorList>
            <person name="Schaffert L."/>
            <person name="Albersmeier A."/>
            <person name="Winkler A."/>
            <person name="Kalinowski J."/>
            <person name="Zotchev S."/>
            <person name="Ruckert C."/>
        </authorList>
    </citation>
    <scope>NUCLEOTIDE SEQUENCE [LARGE SCALE GENOMIC DNA]</scope>
    <source>
        <strain evidence="5">HPA177(T) (DSM 45092(T))</strain>
    </source>
</reference>
<accession>A0AAC9HUX9</accession>
<dbReference type="Gene3D" id="2.60.40.230">
    <property type="entry name" value="Neocarzinostatin-like"/>
    <property type="match status" value="1"/>
</dbReference>
<feature type="region of interest" description="Disordered" evidence="1">
    <location>
        <begin position="222"/>
        <end position="253"/>
    </location>
</feature>
<keyword evidence="3" id="KW-0732">Signal</keyword>
<keyword evidence="5" id="KW-1185">Reference proteome</keyword>
<evidence type="ECO:0000256" key="1">
    <source>
        <dbReference type="SAM" id="MobiDB-lite"/>
    </source>
</evidence>
<dbReference type="EMBL" id="CP014859">
    <property type="protein sequence ID" value="AOS66079.1"/>
    <property type="molecule type" value="Genomic_DNA"/>
</dbReference>
<sequence>MRFVATIGLCAALLVAPMAAGSTALASTSGGTEETGAAGQTLTVSRTEGLDPAGEQVTVTGSGFDENKGIYVALCVLPEPGGQPGPCLGGVDMEGESGASSWISSNPPPYGEGLATAYEPGGGFTVELTVQAQDQFTDCLATPCGVVTRTDHLRTADRSQDVLIPISFAETGAAEAAADGEESAESAPVSEDTSTSPVLIGGAIGLLVLIGLGFLLVRRKRTDTTPATETDPEATESDADRAANREATDDASR</sequence>
<evidence type="ECO:0000313" key="5">
    <source>
        <dbReference type="Proteomes" id="UP000095210"/>
    </source>
</evidence>